<dbReference type="Gene3D" id="1.20.1740.10">
    <property type="entry name" value="Amino acid/polyamine transporter I"/>
    <property type="match status" value="1"/>
</dbReference>
<keyword evidence="5" id="KW-0029">Amino-acid transport</keyword>
<feature type="compositionally biased region" description="Pro residues" evidence="8">
    <location>
        <begin position="15"/>
        <end position="24"/>
    </location>
</feature>
<evidence type="ECO:0000256" key="8">
    <source>
        <dbReference type="SAM" id="MobiDB-lite"/>
    </source>
</evidence>
<dbReference type="InterPro" id="IPR004841">
    <property type="entry name" value="AA-permease/SLC12A_dom"/>
</dbReference>
<feature type="transmembrane region" description="Helical" evidence="9">
    <location>
        <begin position="67"/>
        <end position="87"/>
    </location>
</feature>
<feature type="transmembrane region" description="Helical" evidence="9">
    <location>
        <begin position="422"/>
        <end position="448"/>
    </location>
</feature>
<sequence>MTSTPDISDSFTDTYPPPPPPPTPDSISNAELEKQDASPGTPRNWFQRQFDSFKPAQGDAQILQPQLSAFALQMIAIGGSIGTGLFIGSGQALAEGGAAGLLICYTLVSILIYFMMQCLSELAVTFPVPGAFSHYASRFIDTSWGFAIGWNYFMQWLILLPLELSAASMTFRFWGSLVPEGWLITIFFILIIVINMMPVKVYGYAEIIFSLSKVIAIIGFLIFGSVILFGGIPGVDPVLDKYWKDPGPFTPAGFKGILSVFVTASFSFSGTEMCGLCAAETPNPRKTIPKASRQVFWRILLFYISTLILVGLLVPYNDPKLVPRDEGNAVNSSPLVLALAIAEIPWLPSVMNVVILVSIISVGNSAIYAASRTMVSLTQRGIAPKIFGYMDRCGRPLMAILLTLSVGCLSYLSLIGDSAHTVFTWLLALSGLSSIFTWSSICLSMILFRRSMKSQGRSLTELGYLSNSGLFGAWFGFLFCIVILVAQVWIAISPPIGKTGGFLYALKICLGGFVVLGSFLGHKLYLRIAKGSFQFGYKPEEIDLISGRTENDIEGEGLVYESERIEAREGSWYYRTLRILGIKRSTIGS</sequence>
<feature type="region of interest" description="Disordered" evidence="8">
    <location>
        <begin position="1"/>
        <end position="41"/>
    </location>
</feature>
<dbReference type="Proteomes" id="UP000290900">
    <property type="component" value="Unassembled WGS sequence"/>
</dbReference>
<dbReference type="EMBL" id="CAACVR010000006">
    <property type="protein sequence ID" value="VEU20669.1"/>
    <property type="molecule type" value="Genomic_DNA"/>
</dbReference>
<dbReference type="PANTHER" id="PTHR43341:SF1">
    <property type="entry name" value="GENERAL AMINO-ACID PERMEASE GAP1"/>
    <property type="match status" value="1"/>
</dbReference>
<dbReference type="GO" id="GO:0016020">
    <property type="term" value="C:membrane"/>
    <property type="evidence" value="ECO:0007669"/>
    <property type="project" value="UniProtKB-SubCell"/>
</dbReference>
<evidence type="ECO:0000259" key="10">
    <source>
        <dbReference type="Pfam" id="PF00324"/>
    </source>
</evidence>
<dbReference type="GO" id="GO:0015171">
    <property type="term" value="F:amino acid transmembrane transporter activity"/>
    <property type="evidence" value="ECO:0007669"/>
    <property type="project" value="UniProtKB-ARBA"/>
</dbReference>
<dbReference type="OrthoDB" id="10062876at2759"/>
<dbReference type="InParanoid" id="A0A448YIB5"/>
<dbReference type="FunFam" id="1.20.1740.10:FF:000001">
    <property type="entry name" value="Amino acid permease"/>
    <property type="match status" value="1"/>
</dbReference>
<keyword evidence="6 9" id="KW-1133">Transmembrane helix</keyword>
<feature type="transmembrane region" description="Helical" evidence="9">
    <location>
        <begin position="295"/>
        <end position="316"/>
    </location>
</feature>
<feature type="transmembrane region" description="Helical" evidence="9">
    <location>
        <begin position="502"/>
        <end position="520"/>
    </location>
</feature>
<comment type="similarity">
    <text evidence="2">Belongs to the amino acid-polyamine-organocation (APC) superfamily. YAT (TC 2.A.3.10) family.</text>
</comment>
<evidence type="ECO:0000256" key="5">
    <source>
        <dbReference type="ARBA" id="ARBA00022970"/>
    </source>
</evidence>
<evidence type="ECO:0000256" key="1">
    <source>
        <dbReference type="ARBA" id="ARBA00004141"/>
    </source>
</evidence>
<evidence type="ECO:0000256" key="9">
    <source>
        <dbReference type="SAM" id="Phobius"/>
    </source>
</evidence>
<feature type="transmembrane region" description="Helical" evidence="9">
    <location>
        <begin position="214"/>
        <end position="232"/>
    </location>
</feature>
<dbReference type="STRING" id="13370.A0A448YIB5"/>
<evidence type="ECO:0000256" key="4">
    <source>
        <dbReference type="ARBA" id="ARBA00022692"/>
    </source>
</evidence>
<feature type="transmembrane region" description="Helical" evidence="9">
    <location>
        <begin position="182"/>
        <end position="202"/>
    </location>
</feature>
<evidence type="ECO:0000313" key="11">
    <source>
        <dbReference type="EMBL" id="VEU20669.1"/>
    </source>
</evidence>
<evidence type="ECO:0000256" key="2">
    <source>
        <dbReference type="ARBA" id="ARBA00006983"/>
    </source>
</evidence>
<name>A0A448YIB5_BRENA</name>
<feature type="transmembrane region" description="Helical" evidence="9">
    <location>
        <begin position="469"/>
        <end position="490"/>
    </location>
</feature>
<feature type="transmembrane region" description="Helical" evidence="9">
    <location>
        <begin position="396"/>
        <end position="416"/>
    </location>
</feature>
<dbReference type="InterPro" id="IPR050524">
    <property type="entry name" value="APC_YAT"/>
</dbReference>
<comment type="subcellular location">
    <subcellularLocation>
        <location evidence="1">Membrane</location>
        <topology evidence="1">Multi-pass membrane protein</topology>
    </subcellularLocation>
</comment>
<keyword evidence="7 9" id="KW-0472">Membrane</keyword>
<dbReference type="Pfam" id="PF00324">
    <property type="entry name" value="AA_permease"/>
    <property type="match status" value="1"/>
</dbReference>
<dbReference type="PANTHER" id="PTHR43341">
    <property type="entry name" value="AMINO ACID PERMEASE"/>
    <property type="match status" value="1"/>
</dbReference>
<keyword evidence="4 9" id="KW-0812">Transmembrane</keyword>
<gene>
    <name evidence="11" type="ORF">BRENAR_LOCUS1404</name>
</gene>
<evidence type="ECO:0000313" key="12">
    <source>
        <dbReference type="Proteomes" id="UP000290900"/>
    </source>
</evidence>
<evidence type="ECO:0000256" key="3">
    <source>
        <dbReference type="ARBA" id="ARBA00022448"/>
    </source>
</evidence>
<proteinExistence type="inferred from homology"/>
<protein>
    <submittedName>
        <fullName evidence="11">DEKNAAC101546</fullName>
    </submittedName>
</protein>
<feature type="transmembrane region" description="Helical" evidence="9">
    <location>
        <begin position="144"/>
        <end position="162"/>
    </location>
</feature>
<accession>A0A448YIB5</accession>
<feature type="transmembrane region" description="Helical" evidence="9">
    <location>
        <begin position="99"/>
        <end position="124"/>
    </location>
</feature>
<evidence type="ECO:0000256" key="6">
    <source>
        <dbReference type="ARBA" id="ARBA00022989"/>
    </source>
</evidence>
<keyword evidence="12" id="KW-1185">Reference proteome</keyword>
<feature type="domain" description="Amino acid permease/ SLC12A" evidence="10">
    <location>
        <begin position="72"/>
        <end position="527"/>
    </location>
</feature>
<feature type="transmembrane region" description="Helical" evidence="9">
    <location>
        <begin position="353"/>
        <end position="375"/>
    </location>
</feature>
<reference evidence="11 12" key="1">
    <citation type="submission" date="2018-12" db="EMBL/GenBank/DDBJ databases">
        <authorList>
            <person name="Tiukova I."/>
            <person name="Dainat J."/>
        </authorList>
    </citation>
    <scope>NUCLEOTIDE SEQUENCE [LARGE SCALE GENOMIC DNA]</scope>
</reference>
<dbReference type="AlphaFoldDB" id="A0A448YIB5"/>
<evidence type="ECO:0000256" key="7">
    <source>
        <dbReference type="ARBA" id="ARBA00023136"/>
    </source>
</evidence>
<keyword evidence="3" id="KW-0813">Transport</keyword>
<organism evidence="11 12">
    <name type="scientific">Brettanomyces naardenensis</name>
    <name type="common">Yeast</name>
    <dbReference type="NCBI Taxonomy" id="13370"/>
    <lineage>
        <taxon>Eukaryota</taxon>
        <taxon>Fungi</taxon>
        <taxon>Dikarya</taxon>
        <taxon>Ascomycota</taxon>
        <taxon>Saccharomycotina</taxon>
        <taxon>Pichiomycetes</taxon>
        <taxon>Pichiales</taxon>
        <taxon>Pichiaceae</taxon>
        <taxon>Brettanomyces</taxon>
    </lineage>
</organism>
<feature type="transmembrane region" description="Helical" evidence="9">
    <location>
        <begin position="252"/>
        <end position="274"/>
    </location>
</feature>